<dbReference type="EMBL" id="AZQP01000012">
    <property type="protein sequence ID" value="EYE88897.1"/>
    <property type="molecule type" value="Genomic_DNA"/>
</dbReference>
<accession>A0A017RW36</accession>
<name>A0A017RW36_9CLOT</name>
<dbReference type="Proteomes" id="UP000019681">
    <property type="component" value="Unassembled WGS sequence"/>
</dbReference>
<evidence type="ECO:0000259" key="1">
    <source>
        <dbReference type="Pfam" id="PF00293"/>
    </source>
</evidence>
<feature type="domain" description="Nudix hydrolase" evidence="1">
    <location>
        <begin position="6"/>
        <end position="110"/>
    </location>
</feature>
<reference evidence="2 3" key="1">
    <citation type="journal article" date="2014" name="Genome Announc.">
        <title>Draft Genome Sequence of Fervidicella metallireducens Strain AeBT, an Iron-Reducing Thermoanaerobe from the Great Artesian Basin.</title>
        <authorList>
            <person name="Patel B.K."/>
        </authorList>
    </citation>
    <scope>NUCLEOTIDE SEQUENCE [LARGE SCALE GENOMIC DNA]</scope>
    <source>
        <strain evidence="2 3">AeB</strain>
    </source>
</reference>
<dbReference type="Pfam" id="PF00293">
    <property type="entry name" value="NUDIX"/>
    <property type="match status" value="1"/>
</dbReference>
<protein>
    <recommendedName>
        <fullName evidence="1">Nudix hydrolase domain-containing protein</fullName>
    </recommendedName>
</protein>
<dbReference type="Gene3D" id="3.90.79.10">
    <property type="entry name" value="Nucleoside Triphosphate Pyrophosphohydrolase"/>
    <property type="match status" value="1"/>
</dbReference>
<proteinExistence type="predicted"/>
<dbReference type="InterPro" id="IPR015797">
    <property type="entry name" value="NUDIX_hydrolase-like_dom_sf"/>
</dbReference>
<dbReference type="InterPro" id="IPR000086">
    <property type="entry name" value="NUDIX_hydrolase_dom"/>
</dbReference>
<sequence>MSTGTRTAIIIYDNYKNVLVVHKKGKEKSESWSLVDRELKGKETPEKCITKAVEKELGCTIFDLNLFKEYKNNSEVLLVYTGIIREHLTLNKSISKVKWINKRDIDEVPFVNNEMEILKDYFESSN</sequence>
<gene>
    <name evidence="2" type="ORF">Q428_05635</name>
</gene>
<dbReference type="SUPFAM" id="SSF55811">
    <property type="entry name" value="Nudix"/>
    <property type="match status" value="1"/>
</dbReference>
<dbReference type="AlphaFoldDB" id="A0A017RW36"/>
<evidence type="ECO:0000313" key="3">
    <source>
        <dbReference type="Proteomes" id="UP000019681"/>
    </source>
</evidence>
<organism evidence="2 3">
    <name type="scientific">Fervidicella metallireducens AeB</name>
    <dbReference type="NCBI Taxonomy" id="1403537"/>
    <lineage>
        <taxon>Bacteria</taxon>
        <taxon>Bacillati</taxon>
        <taxon>Bacillota</taxon>
        <taxon>Clostridia</taxon>
        <taxon>Eubacteriales</taxon>
        <taxon>Clostridiaceae</taxon>
        <taxon>Fervidicella</taxon>
    </lineage>
</organism>
<dbReference type="RefSeq" id="WP_035378916.1">
    <property type="nucleotide sequence ID" value="NZ_AZQP01000012.1"/>
</dbReference>
<dbReference type="OrthoDB" id="1936118at2"/>
<dbReference type="STRING" id="1403537.Q428_05635"/>
<comment type="caution">
    <text evidence="2">The sequence shown here is derived from an EMBL/GenBank/DDBJ whole genome shotgun (WGS) entry which is preliminary data.</text>
</comment>
<keyword evidence="3" id="KW-1185">Reference proteome</keyword>
<evidence type="ECO:0000313" key="2">
    <source>
        <dbReference type="EMBL" id="EYE88897.1"/>
    </source>
</evidence>